<comment type="catalytic activity">
    <reaction evidence="7">
        <text>L-methionine + H2O = methanethiol + 2-oxobutanoate + NH4(+)</text>
        <dbReference type="Rhea" id="RHEA:23800"/>
        <dbReference type="ChEBI" id="CHEBI:15377"/>
        <dbReference type="ChEBI" id="CHEBI:16007"/>
        <dbReference type="ChEBI" id="CHEBI:16763"/>
        <dbReference type="ChEBI" id="CHEBI:28938"/>
        <dbReference type="ChEBI" id="CHEBI:57844"/>
        <dbReference type="EC" id="4.4.1.11"/>
    </reaction>
    <physiologicalReaction direction="left-to-right" evidence="7">
        <dbReference type="Rhea" id="RHEA:23801"/>
    </physiologicalReaction>
</comment>
<evidence type="ECO:0000256" key="2">
    <source>
        <dbReference type="ARBA" id="ARBA00009077"/>
    </source>
</evidence>
<evidence type="ECO:0000256" key="3">
    <source>
        <dbReference type="ARBA" id="ARBA00022898"/>
    </source>
</evidence>
<proteinExistence type="inferred from homology"/>
<protein>
    <recommendedName>
        <fullName evidence="4">homocysteine desulfhydrase</fullName>
        <ecNumber evidence="4">4.4.1.2</ecNumber>
    </recommendedName>
    <alternativeName>
        <fullName evidence="5">Homocysteine desulfhydrase</fullName>
    </alternativeName>
</protein>
<dbReference type="PROSITE" id="PS00868">
    <property type="entry name" value="CYS_MET_METAB_PP"/>
    <property type="match status" value="1"/>
</dbReference>
<feature type="modified residue" description="N6-(pyridoxal phosphate)lysine" evidence="8">
    <location>
        <position position="196"/>
    </location>
</feature>
<dbReference type="PANTHER" id="PTHR11808:SF15">
    <property type="entry name" value="CYSTATHIONINE GAMMA-LYASE"/>
    <property type="match status" value="1"/>
</dbReference>
<evidence type="ECO:0000313" key="11">
    <source>
        <dbReference type="Proteomes" id="UP000256253"/>
    </source>
</evidence>
<dbReference type="GO" id="GO:0005737">
    <property type="term" value="C:cytoplasm"/>
    <property type="evidence" value="ECO:0007669"/>
    <property type="project" value="TreeGrafter"/>
</dbReference>
<dbReference type="GO" id="GO:0004123">
    <property type="term" value="F:cystathionine gamma-lyase activity"/>
    <property type="evidence" value="ECO:0007669"/>
    <property type="project" value="TreeGrafter"/>
</dbReference>
<dbReference type="RefSeq" id="WP_115922563.1">
    <property type="nucleotide sequence ID" value="NZ_QTUA01000001.1"/>
</dbReference>
<dbReference type="FunFam" id="3.40.640.10:FF:000046">
    <property type="entry name" value="Cystathionine gamma-lyase"/>
    <property type="match status" value="1"/>
</dbReference>
<dbReference type="GO" id="GO:0047982">
    <property type="term" value="F:homocysteine desulfhydrase activity"/>
    <property type="evidence" value="ECO:0007669"/>
    <property type="project" value="UniProtKB-EC"/>
</dbReference>
<dbReference type="Pfam" id="PF01053">
    <property type="entry name" value="Cys_Met_Meta_PP"/>
    <property type="match status" value="1"/>
</dbReference>
<evidence type="ECO:0000256" key="4">
    <source>
        <dbReference type="ARBA" id="ARBA00047175"/>
    </source>
</evidence>
<dbReference type="PIRSF" id="PIRSF001434">
    <property type="entry name" value="CGS"/>
    <property type="match status" value="1"/>
</dbReference>
<accession>A0A3D9UVE5</accession>
<evidence type="ECO:0000256" key="6">
    <source>
        <dbReference type="ARBA" id="ARBA00048780"/>
    </source>
</evidence>
<evidence type="ECO:0000256" key="5">
    <source>
        <dbReference type="ARBA" id="ARBA00047199"/>
    </source>
</evidence>
<dbReference type="InterPro" id="IPR054542">
    <property type="entry name" value="Cys_met_metab_PP"/>
</dbReference>
<evidence type="ECO:0000256" key="7">
    <source>
        <dbReference type="ARBA" id="ARBA00052699"/>
    </source>
</evidence>
<dbReference type="GO" id="GO:0019346">
    <property type="term" value="P:transsulfuration"/>
    <property type="evidence" value="ECO:0007669"/>
    <property type="project" value="InterPro"/>
</dbReference>
<dbReference type="GO" id="GO:0003962">
    <property type="term" value="F:cystathionine gamma-synthase activity"/>
    <property type="evidence" value="ECO:0007669"/>
    <property type="project" value="TreeGrafter"/>
</dbReference>
<dbReference type="EC" id="4.4.1.2" evidence="4"/>
<dbReference type="InterPro" id="IPR000277">
    <property type="entry name" value="Cys/Met-Metab_PyrdxlP-dep_enz"/>
</dbReference>
<evidence type="ECO:0000256" key="9">
    <source>
        <dbReference type="RuleBase" id="RU362118"/>
    </source>
</evidence>
<sequence length="356" mass="37774">MSAEHDPSLSPATAVVALGRPERTPGASVGPAVEFTSTFVTGGANAYARFDNPTWNGFEEAVGRLEGGTALAFASGMGAIRAVVELVPVGGTVLVPQHSYNGTTGLLAALQETGRLTIRRADVSDETAYLDAMDHVDMVWLESPTNPMLEVANLPQLIEAARKSGAISVCDNTFATPLLQRPLELGADVVVHSATKYLSGHSDLIMGVTVTTDPQLQEKLHATRTLGGAIPGPMEAWLALRGLRTLHVRFERACANAAELAARLAQHPAVTKVRYPGSGAMIAIEVAGGVRAAEAVEQAIRVWLPATSLGGVESMLERRRRHASEPQTVPDNLLRLSVGIEDVDDLWTDLDRALRG</sequence>
<evidence type="ECO:0000256" key="8">
    <source>
        <dbReference type="PIRSR" id="PIRSR001434-2"/>
    </source>
</evidence>
<comment type="caution">
    <text evidence="10">The sequence shown here is derived from an EMBL/GenBank/DDBJ whole genome shotgun (WGS) entry which is preliminary data.</text>
</comment>
<evidence type="ECO:0000313" key="10">
    <source>
        <dbReference type="EMBL" id="REF30595.1"/>
    </source>
</evidence>
<organism evidence="10 11">
    <name type="scientific">Calidifontibacter indicus</name>
    <dbReference type="NCBI Taxonomy" id="419650"/>
    <lineage>
        <taxon>Bacteria</taxon>
        <taxon>Bacillati</taxon>
        <taxon>Actinomycetota</taxon>
        <taxon>Actinomycetes</taxon>
        <taxon>Micrococcales</taxon>
        <taxon>Dermacoccaceae</taxon>
        <taxon>Calidifontibacter</taxon>
    </lineage>
</organism>
<dbReference type="GO" id="GO:0019343">
    <property type="term" value="P:cysteine biosynthetic process via cystathionine"/>
    <property type="evidence" value="ECO:0007669"/>
    <property type="project" value="TreeGrafter"/>
</dbReference>
<dbReference type="AlphaFoldDB" id="A0A3D9UVE5"/>
<dbReference type="Proteomes" id="UP000256253">
    <property type="component" value="Unassembled WGS sequence"/>
</dbReference>
<comment type="similarity">
    <text evidence="2 9">Belongs to the trans-sulfuration enzymes family.</text>
</comment>
<evidence type="ECO:0000256" key="1">
    <source>
        <dbReference type="ARBA" id="ARBA00001933"/>
    </source>
</evidence>
<dbReference type="SUPFAM" id="SSF53383">
    <property type="entry name" value="PLP-dependent transferases"/>
    <property type="match status" value="1"/>
</dbReference>
<name>A0A3D9UVE5_9MICO</name>
<keyword evidence="3 8" id="KW-0663">Pyridoxal phosphate</keyword>
<comment type="catalytic activity">
    <reaction evidence="6">
        <text>L-homocysteine + H2O = 2-oxobutanoate + hydrogen sulfide + NH4(+) + H(+)</text>
        <dbReference type="Rhea" id="RHEA:14501"/>
        <dbReference type="ChEBI" id="CHEBI:15377"/>
        <dbReference type="ChEBI" id="CHEBI:15378"/>
        <dbReference type="ChEBI" id="CHEBI:16763"/>
        <dbReference type="ChEBI" id="CHEBI:28938"/>
        <dbReference type="ChEBI" id="CHEBI:29919"/>
        <dbReference type="ChEBI" id="CHEBI:58199"/>
        <dbReference type="EC" id="4.4.1.2"/>
    </reaction>
    <physiologicalReaction direction="left-to-right" evidence="6">
        <dbReference type="Rhea" id="RHEA:14502"/>
    </physiologicalReaction>
</comment>
<dbReference type="InterPro" id="IPR015424">
    <property type="entry name" value="PyrdxlP-dep_Trfase"/>
</dbReference>
<dbReference type="Gene3D" id="3.90.1150.10">
    <property type="entry name" value="Aspartate Aminotransferase, domain 1"/>
    <property type="match status" value="1"/>
</dbReference>
<dbReference type="PANTHER" id="PTHR11808">
    <property type="entry name" value="TRANS-SULFURATION ENZYME FAMILY MEMBER"/>
    <property type="match status" value="1"/>
</dbReference>
<keyword evidence="11" id="KW-1185">Reference proteome</keyword>
<dbReference type="OrthoDB" id="4966611at2"/>
<dbReference type="GO" id="GO:0018826">
    <property type="term" value="F:methionine gamma-lyase activity"/>
    <property type="evidence" value="ECO:0007669"/>
    <property type="project" value="UniProtKB-EC"/>
</dbReference>
<dbReference type="Gene3D" id="3.40.640.10">
    <property type="entry name" value="Type I PLP-dependent aspartate aminotransferase-like (Major domain)"/>
    <property type="match status" value="1"/>
</dbReference>
<dbReference type="InterPro" id="IPR015422">
    <property type="entry name" value="PyrdxlP-dep_Trfase_small"/>
</dbReference>
<reference evidence="10 11" key="1">
    <citation type="submission" date="2018-08" db="EMBL/GenBank/DDBJ databases">
        <title>Sequencing the genomes of 1000 actinobacteria strains.</title>
        <authorList>
            <person name="Klenk H.-P."/>
        </authorList>
    </citation>
    <scope>NUCLEOTIDE SEQUENCE [LARGE SCALE GENOMIC DNA]</scope>
    <source>
        <strain evidence="10 11">DSM 22967</strain>
    </source>
</reference>
<dbReference type="GO" id="GO:0030170">
    <property type="term" value="F:pyridoxal phosphate binding"/>
    <property type="evidence" value="ECO:0007669"/>
    <property type="project" value="InterPro"/>
</dbReference>
<dbReference type="InterPro" id="IPR015421">
    <property type="entry name" value="PyrdxlP-dep_Trfase_major"/>
</dbReference>
<gene>
    <name evidence="10" type="ORF">DFJ65_1610</name>
</gene>
<dbReference type="EMBL" id="QTUA01000001">
    <property type="protein sequence ID" value="REF30595.1"/>
    <property type="molecule type" value="Genomic_DNA"/>
</dbReference>
<comment type="cofactor">
    <cofactor evidence="1 9">
        <name>pyridoxal 5'-phosphate</name>
        <dbReference type="ChEBI" id="CHEBI:597326"/>
    </cofactor>
</comment>